<keyword evidence="3" id="KW-0378">Hydrolase</keyword>
<dbReference type="Proteomes" id="UP000287033">
    <property type="component" value="Unassembled WGS sequence"/>
</dbReference>
<dbReference type="PANTHER" id="PTHR10625:SF43">
    <property type="entry name" value="POLYAMINE DEACETYLASE HDAC10"/>
    <property type="match status" value="1"/>
</dbReference>
<evidence type="ECO:0000256" key="1">
    <source>
        <dbReference type="ARBA" id="ARBA00004123"/>
    </source>
</evidence>
<dbReference type="GO" id="GO:0005634">
    <property type="term" value="C:nucleus"/>
    <property type="evidence" value="ECO:0007669"/>
    <property type="project" value="UniProtKB-SubCell"/>
</dbReference>
<feature type="region of interest" description="Disordered" evidence="5">
    <location>
        <begin position="373"/>
        <end position="398"/>
    </location>
</feature>
<dbReference type="SUPFAM" id="SSF52768">
    <property type="entry name" value="Arginase/deacetylase"/>
    <property type="match status" value="1"/>
</dbReference>
<dbReference type="InterPro" id="IPR023801">
    <property type="entry name" value="His_deacetylse_dom"/>
</dbReference>
<dbReference type="OrthoDB" id="424012at2759"/>
<feature type="domain" description="Histone deacetylase" evidence="6">
    <location>
        <begin position="27"/>
        <end position="323"/>
    </location>
</feature>
<dbReference type="Pfam" id="PF00850">
    <property type="entry name" value="Hist_deacetyl"/>
    <property type="match status" value="1"/>
</dbReference>
<evidence type="ECO:0000256" key="5">
    <source>
        <dbReference type="SAM" id="MobiDB-lite"/>
    </source>
</evidence>
<dbReference type="InterPro" id="IPR037138">
    <property type="entry name" value="His_deacetylse_dom_sf"/>
</dbReference>
<name>A0A401SUD2_CHIPU</name>
<dbReference type="InterPro" id="IPR023696">
    <property type="entry name" value="Ureohydrolase_dom_sf"/>
</dbReference>
<dbReference type="STRING" id="137246.A0A401SUD2"/>
<sequence>MALRTGLVYNEQMKNYSLLWDFPLCSIERPERLSASHEKLKYYGLLERCIPLSVREATEEELLLVHSLDYIEDVKSTVSMNVEELKTFSYNYNDVYFHPNSYHCAKVALGATLQLVDAVMLGKVRNGMALVRPPGHHSQKSKACGFCIFNNVAIAAKYAKEKYGAKRILIVDWDVHHGQGTQYTFEEDPGVLYFSWHRYENQQFWPNLKDSDYSAIGKGKGAGFNVNIPWNKTEMENVDYLAAFFYVLLPMAYEFNPELILVSAGFDTAIGDPEGEMCATPECFAHLTHLLMPLANGKLCVVLEGGYNLRSLSESVCMTVRALLGDPMPPLVGEIVPCVSAIESVQNVRAVHQPYWKFLKYQDVLINETQPKKQNFGFDENDSESSTEEKKVPTGSDVNQDFEEFMDSHMKKVLISAPAIRTAFAGCVEKLTKLDQCLKVEERKITIEEAGILCSAGDYTHPMVEHLLLSLGKIFPLIDKIMQREARNGIVVSSTQLAGVSAARYALRIGANRIFLLLLGEANIPIDIQEDEKILVLQINGKQDEKKLSKYYIPVCWEEDNEWDGDLLYSFCEVILPLAYGYRPELVILVVGSNIGIQANTIAHVTHLLQVLAQGRILVISQAYDIVETLLNSLIGDALSAMSSLDMKQENTQTLVKLRQELKKHWRLL</sequence>
<dbReference type="Gene3D" id="3.40.800.20">
    <property type="entry name" value="Histone deacetylase domain"/>
    <property type="match status" value="2"/>
</dbReference>
<dbReference type="AlphaFoldDB" id="A0A401SUD2"/>
<gene>
    <name evidence="7" type="ORF">chiPu_0012472</name>
</gene>
<keyword evidence="4" id="KW-0539">Nucleus</keyword>
<comment type="similarity">
    <text evidence="2">Belongs to the histone deacetylase family. HD type 2 subfamily.</text>
</comment>
<comment type="caution">
    <text evidence="7">The sequence shown here is derived from an EMBL/GenBank/DDBJ whole genome shotgun (WGS) entry which is preliminary data.</text>
</comment>
<dbReference type="PANTHER" id="PTHR10625">
    <property type="entry name" value="HISTONE DEACETYLASE HDAC1-RELATED"/>
    <property type="match status" value="1"/>
</dbReference>
<evidence type="ECO:0000256" key="3">
    <source>
        <dbReference type="ARBA" id="ARBA00022801"/>
    </source>
</evidence>
<evidence type="ECO:0000259" key="6">
    <source>
        <dbReference type="Pfam" id="PF00850"/>
    </source>
</evidence>
<dbReference type="GO" id="GO:0040029">
    <property type="term" value="P:epigenetic regulation of gene expression"/>
    <property type="evidence" value="ECO:0007669"/>
    <property type="project" value="TreeGrafter"/>
</dbReference>
<evidence type="ECO:0000313" key="8">
    <source>
        <dbReference type="Proteomes" id="UP000287033"/>
    </source>
</evidence>
<dbReference type="GO" id="GO:0016787">
    <property type="term" value="F:hydrolase activity"/>
    <property type="evidence" value="ECO:0007669"/>
    <property type="project" value="UniProtKB-KW"/>
</dbReference>
<evidence type="ECO:0000256" key="2">
    <source>
        <dbReference type="ARBA" id="ARBA00007738"/>
    </source>
</evidence>
<dbReference type="GO" id="GO:0019213">
    <property type="term" value="F:deacetylase activity"/>
    <property type="evidence" value="ECO:0007669"/>
    <property type="project" value="TreeGrafter"/>
</dbReference>
<protein>
    <recommendedName>
        <fullName evidence="6">Histone deacetylase domain-containing protein</fullName>
    </recommendedName>
</protein>
<dbReference type="EMBL" id="BEZZ01000559">
    <property type="protein sequence ID" value="GCC33999.1"/>
    <property type="molecule type" value="Genomic_DNA"/>
</dbReference>
<reference evidence="7 8" key="1">
    <citation type="journal article" date="2018" name="Nat. Ecol. Evol.">
        <title>Shark genomes provide insights into elasmobranch evolution and the origin of vertebrates.</title>
        <authorList>
            <person name="Hara Y"/>
            <person name="Yamaguchi K"/>
            <person name="Onimaru K"/>
            <person name="Kadota M"/>
            <person name="Koyanagi M"/>
            <person name="Keeley SD"/>
            <person name="Tatsumi K"/>
            <person name="Tanaka K"/>
            <person name="Motone F"/>
            <person name="Kageyama Y"/>
            <person name="Nozu R"/>
            <person name="Adachi N"/>
            <person name="Nishimura O"/>
            <person name="Nakagawa R"/>
            <person name="Tanegashima C"/>
            <person name="Kiyatake I"/>
            <person name="Matsumoto R"/>
            <person name="Murakumo K"/>
            <person name="Nishida K"/>
            <person name="Terakita A"/>
            <person name="Kuratani S"/>
            <person name="Sato K"/>
            <person name="Hyodo S Kuraku.S."/>
        </authorList>
    </citation>
    <scope>NUCLEOTIDE SEQUENCE [LARGE SCALE GENOMIC DNA]</scope>
</reference>
<evidence type="ECO:0000256" key="4">
    <source>
        <dbReference type="ARBA" id="ARBA00023242"/>
    </source>
</evidence>
<proteinExistence type="inferred from homology"/>
<organism evidence="7 8">
    <name type="scientific">Chiloscyllium punctatum</name>
    <name type="common">Brownbanded bambooshark</name>
    <name type="synonym">Hemiscyllium punctatum</name>
    <dbReference type="NCBI Taxonomy" id="137246"/>
    <lineage>
        <taxon>Eukaryota</taxon>
        <taxon>Metazoa</taxon>
        <taxon>Chordata</taxon>
        <taxon>Craniata</taxon>
        <taxon>Vertebrata</taxon>
        <taxon>Chondrichthyes</taxon>
        <taxon>Elasmobranchii</taxon>
        <taxon>Galeomorphii</taxon>
        <taxon>Galeoidea</taxon>
        <taxon>Orectolobiformes</taxon>
        <taxon>Hemiscylliidae</taxon>
        <taxon>Chiloscyllium</taxon>
    </lineage>
</organism>
<keyword evidence="8" id="KW-1185">Reference proteome</keyword>
<dbReference type="OMA" id="MAMMCVV"/>
<dbReference type="FunFam" id="3.40.800.20:FF:000005">
    <property type="entry name" value="histone deacetylase 6"/>
    <property type="match status" value="1"/>
</dbReference>
<evidence type="ECO:0000313" key="7">
    <source>
        <dbReference type="EMBL" id="GCC33999.1"/>
    </source>
</evidence>
<dbReference type="InterPro" id="IPR000286">
    <property type="entry name" value="HDACs"/>
</dbReference>
<accession>A0A401SUD2</accession>
<comment type="subcellular location">
    <subcellularLocation>
        <location evidence="1">Nucleus</location>
    </subcellularLocation>
</comment>
<dbReference type="PRINTS" id="PR01270">
    <property type="entry name" value="HDASUPER"/>
</dbReference>